<dbReference type="EMBL" id="BART01013725">
    <property type="protein sequence ID" value="GAG80397.1"/>
    <property type="molecule type" value="Genomic_DNA"/>
</dbReference>
<proteinExistence type="predicted"/>
<feature type="non-terminal residue" evidence="1">
    <location>
        <position position="1"/>
    </location>
</feature>
<comment type="caution">
    <text evidence="1">The sequence shown here is derived from an EMBL/GenBank/DDBJ whole genome shotgun (WGS) entry which is preliminary data.</text>
</comment>
<gene>
    <name evidence="1" type="ORF">S01H4_27887</name>
</gene>
<sequence length="90" mass="10353">KQLISATLSQEAAAIYNTWEKQKKSQIISAMIIEQDQNMKLIEALRIRRDVQTALIAKANVALWLKDPKDPLCIELNESLVGTIHYQYRK</sequence>
<protein>
    <submittedName>
        <fullName evidence="1">Uncharacterized protein</fullName>
    </submittedName>
</protein>
<dbReference type="AlphaFoldDB" id="X1BGT0"/>
<accession>X1BGT0</accession>
<name>X1BGT0_9ZZZZ</name>
<reference evidence="1" key="1">
    <citation type="journal article" date="2014" name="Front. Microbiol.">
        <title>High frequency of phylogenetically diverse reductive dehalogenase-homologous genes in deep subseafloor sedimentary metagenomes.</title>
        <authorList>
            <person name="Kawai M."/>
            <person name="Futagami T."/>
            <person name="Toyoda A."/>
            <person name="Takaki Y."/>
            <person name="Nishi S."/>
            <person name="Hori S."/>
            <person name="Arai W."/>
            <person name="Tsubouchi T."/>
            <person name="Morono Y."/>
            <person name="Uchiyama I."/>
            <person name="Ito T."/>
            <person name="Fujiyama A."/>
            <person name="Inagaki F."/>
            <person name="Takami H."/>
        </authorList>
    </citation>
    <scope>NUCLEOTIDE SEQUENCE</scope>
    <source>
        <strain evidence="1">Expedition CK06-06</strain>
    </source>
</reference>
<organism evidence="1">
    <name type="scientific">marine sediment metagenome</name>
    <dbReference type="NCBI Taxonomy" id="412755"/>
    <lineage>
        <taxon>unclassified sequences</taxon>
        <taxon>metagenomes</taxon>
        <taxon>ecological metagenomes</taxon>
    </lineage>
</organism>
<evidence type="ECO:0000313" key="1">
    <source>
        <dbReference type="EMBL" id="GAG80397.1"/>
    </source>
</evidence>